<organism evidence="4 5">
    <name type="scientific">Candidatus Gottesmanbacteria bacterium RIFCSPLOWO2_01_FULL_39_12b</name>
    <dbReference type="NCBI Taxonomy" id="1798388"/>
    <lineage>
        <taxon>Bacteria</taxon>
        <taxon>Candidatus Gottesmaniibacteriota</taxon>
    </lineage>
</organism>
<dbReference type="InterPro" id="IPR036291">
    <property type="entry name" value="NAD(P)-bd_dom_sf"/>
</dbReference>
<evidence type="ECO:0000256" key="2">
    <source>
        <dbReference type="RuleBase" id="RU364082"/>
    </source>
</evidence>
<evidence type="ECO:0000313" key="5">
    <source>
        <dbReference type="Proteomes" id="UP000176609"/>
    </source>
</evidence>
<evidence type="ECO:0000313" key="4">
    <source>
        <dbReference type="EMBL" id="OGG26648.1"/>
    </source>
</evidence>
<proteinExistence type="inferred from homology"/>
<dbReference type="Proteomes" id="UP000176609">
    <property type="component" value="Unassembled WGS sequence"/>
</dbReference>
<dbReference type="PANTHER" id="PTHR10491:SF4">
    <property type="entry name" value="METHIONINE ADENOSYLTRANSFERASE 2 SUBUNIT BETA"/>
    <property type="match status" value="1"/>
</dbReference>
<accession>A0A1F6APQ7</accession>
<dbReference type="EMBL" id="MFJR01000007">
    <property type="protein sequence ID" value="OGG26648.1"/>
    <property type="molecule type" value="Genomic_DNA"/>
</dbReference>
<dbReference type="GO" id="GO:0006556">
    <property type="term" value="P:S-adenosylmethionine biosynthetic process"/>
    <property type="evidence" value="ECO:0007669"/>
    <property type="project" value="TreeGrafter"/>
</dbReference>
<dbReference type="PANTHER" id="PTHR10491">
    <property type="entry name" value="DTDP-4-DEHYDRORHAMNOSE REDUCTASE"/>
    <property type="match status" value="1"/>
</dbReference>
<dbReference type="Pfam" id="PF04321">
    <property type="entry name" value="RmlD_sub_bind"/>
    <property type="match status" value="1"/>
</dbReference>
<dbReference type="GO" id="GO:0048270">
    <property type="term" value="F:methionine adenosyltransferase regulator activity"/>
    <property type="evidence" value="ECO:0007669"/>
    <property type="project" value="TreeGrafter"/>
</dbReference>
<feature type="domain" description="RmlD-like substrate binding" evidence="3">
    <location>
        <begin position="5"/>
        <end position="288"/>
    </location>
</feature>
<sequence>MKTPILVTGLSGLVGTRIAQLLQDKYDFADLSLATGIDITNFDQTEREINKSPANIILHMAAKTDVDACEDDKILGEDGLAWVINVTGTENIVNIAKKTGKKVIYISTDFVFDGTSEFYTEKDIPNPVNWYGCTKYEGEKLVLGGSSNATILRIAYPYRSHFAEKKDFARRILEKLQKKEKILALTDHVITPTFIDDIAKAIDLFLEKELPGIYHLVGSQSLTVLEAVKLIAQNFGFTPIIEPVTRAIYFKNGAFRPFKLALKNDKISRLGIKINTFESGLLEFKKQLERKN</sequence>
<dbReference type="GO" id="GO:0008831">
    <property type="term" value="F:dTDP-4-dehydrorhamnose reductase activity"/>
    <property type="evidence" value="ECO:0007669"/>
    <property type="project" value="UniProtKB-EC"/>
</dbReference>
<comment type="similarity">
    <text evidence="1 2">Belongs to the dTDP-4-dehydrorhamnose reductase family.</text>
</comment>
<keyword evidence="2" id="KW-0560">Oxidoreductase</keyword>
<dbReference type="EC" id="1.1.1.133" evidence="2"/>
<dbReference type="InterPro" id="IPR005913">
    <property type="entry name" value="dTDP_dehydrorham_reduct"/>
</dbReference>
<keyword evidence="2" id="KW-0521">NADP</keyword>
<evidence type="ECO:0000256" key="1">
    <source>
        <dbReference type="ARBA" id="ARBA00010944"/>
    </source>
</evidence>
<dbReference type="GO" id="GO:0019305">
    <property type="term" value="P:dTDP-rhamnose biosynthetic process"/>
    <property type="evidence" value="ECO:0007669"/>
    <property type="project" value="UniProtKB-UniPathway"/>
</dbReference>
<dbReference type="GO" id="GO:0048269">
    <property type="term" value="C:methionine adenosyltransferase complex"/>
    <property type="evidence" value="ECO:0007669"/>
    <property type="project" value="TreeGrafter"/>
</dbReference>
<gene>
    <name evidence="4" type="ORF">A2960_00555</name>
</gene>
<comment type="caution">
    <text evidence="4">The sequence shown here is derived from an EMBL/GenBank/DDBJ whole genome shotgun (WGS) entry which is preliminary data.</text>
</comment>
<dbReference type="AlphaFoldDB" id="A0A1F6APQ7"/>
<dbReference type="UniPathway" id="UPA00124"/>
<protein>
    <recommendedName>
        <fullName evidence="2">dTDP-4-dehydrorhamnose reductase</fullName>
        <ecNumber evidence="2">1.1.1.133</ecNumber>
    </recommendedName>
</protein>
<comment type="function">
    <text evidence="2">Catalyzes the reduction of dTDP-6-deoxy-L-lyxo-4-hexulose to yield dTDP-L-rhamnose.</text>
</comment>
<reference evidence="4 5" key="1">
    <citation type="journal article" date="2016" name="Nat. Commun.">
        <title>Thousands of microbial genomes shed light on interconnected biogeochemical processes in an aquifer system.</title>
        <authorList>
            <person name="Anantharaman K."/>
            <person name="Brown C.T."/>
            <person name="Hug L.A."/>
            <person name="Sharon I."/>
            <person name="Castelle C.J."/>
            <person name="Probst A.J."/>
            <person name="Thomas B.C."/>
            <person name="Singh A."/>
            <person name="Wilkins M.J."/>
            <person name="Karaoz U."/>
            <person name="Brodie E.L."/>
            <person name="Williams K.H."/>
            <person name="Hubbard S.S."/>
            <person name="Banfield J.F."/>
        </authorList>
    </citation>
    <scope>NUCLEOTIDE SEQUENCE [LARGE SCALE GENOMIC DNA]</scope>
</reference>
<name>A0A1F6APQ7_9BACT</name>
<dbReference type="InterPro" id="IPR029903">
    <property type="entry name" value="RmlD-like-bd"/>
</dbReference>
<comment type="pathway">
    <text evidence="2">Carbohydrate biosynthesis; dTDP-L-rhamnose biosynthesis.</text>
</comment>
<dbReference type="CDD" id="cd05254">
    <property type="entry name" value="dTDP_HR_like_SDR_e"/>
    <property type="match status" value="1"/>
</dbReference>
<dbReference type="SUPFAM" id="SSF51735">
    <property type="entry name" value="NAD(P)-binding Rossmann-fold domains"/>
    <property type="match status" value="1"/>
</dbReference>
<evidence type="ECO:0000259" key="3">
    <source>
        <dbReference type="Pfam" id="PF04321"/>
    </source>
</evidence>
<dbReference type="Gene3D" id="3.40.50.720">
    <property type="entry name" value="NAD(P)-binding Rossmann-like Domain"/>
    <property type="match status" value="1"/>
</dbReference>